<dbReference type="OrthoDB" id="1410167at2"/>
<dbReference type="Proteomes" id="UP000193431">
    <property type="component" value="Chromosome"/>
</dbReference>
<keyword evidence="2" id="KW-1185">Reference proteome</keyword>
<dbReference type="AlphaFoldDB" id="A0A1W6MH38"/>
<reference evidence="1 2" key="1">
    <citation type="submission" date="2016-11" db="EMBL/GenBank/DDBJ databases">
        <title>Trade-off between light-utilization and light-protection in marine flavobacteria.</title>
        <authorList>
            <person name="Kumagai Y."/>
        </authorList>
    </citation>
    <scope>NUCLEOTIDE SEQUENCE [LARGE SCALE GENOMIC DNA]</scope>
    <source>
        <strain evidence="1 2">JCM 13191</strain>
    </source>
</reference>
<sequence>MESIEIVLKKDSEGNDINLNQMSLKASKSLRQILDALILIAEHEKDLNLKIGLEKGSAAQKLIGTPTNLKVVYNKIIQASQSQPSRENVYVNQLNIIRNNVEDIQDWEIYYNSYSGNKKSIKPLFSHKFRKTRKREKIENNFNVQFINGYLELNGGKKPNFHLISNNESITIQCSVKEAQKVNSFLYKDIKIATWVKAKKHGMEYQFCDIYAGESEQYFSEFKHFFLELKNKNGTEPFHYISDKLEDFYDREDYSGARKFIRLFLNEYAIPTYLRTILVISKGFKNDEYFSNILNQVEELLSTKIGKVY</sequence>
<organism evidence="1 2">
    <name type="scientific">Nonlabens spongiae</name>
    <dbReference type="NCBI Taxonomy" id="331648"/>
    <lineage>
        <taxon>Bacteria</taxon>
        <taxon>Pseudomonadati</taxon>
        <taxon>Bacteroidota</taxon>
        <taxon>Flavobacteriia</taxon>
        <taxon>Flavobacteriales</taxon>
        <taxon>Flavobacteriaceae</taxon>
        <taxon>Nonlabens</taxon>
    </lineage>
</organism>
<name>A0A1W6MH38_9FLAO</name>
<dbReference type="STRING" id="331648.BST97_02300"/>
<evidence type="ECO:0000313" key="1">
    <source>
        <dbReference type="EMBL" id="ARN76921.1"/>
    </source>
</evidence>
<gene>
    <name evidence="1" type="ORF">BST97_02300</name>
</gene>
<dbReference type="RefSeq" id="WP_085765721.1">
    <property type="nucleotide sequence ID" value="NZ_CP019344.1"/>
</dbReference>
<protein>
    <submittedName>
        <fullName evidence="1">Uncharacterized protein</fullName>
    </submittedName>
</protein>
<accession>A0A1W6MH38</accession>
<evidence type="ECO:0000313" key="2">
    <source>
        <dbReference type="Proteomes" id="UP000193431"/>
    </source>
</evidence>
<dbReference type="EMBL" id="CP019344">
    <property type="protein sequence ID" value="ARN76921.1"/>
    <property type="molecule type" value="Genomic_DNA"/>
</dbReference>
<proteinExistence type="predicted"/>